<dbReference type="Proteomes" id="UP000001603">
    <property type="component" value="Unassembled WGS sequence"/>
</dbReference>
<feature type="chain" id="PRO_5004199117" evidence="1">
    <location>
        <begin position="19"/>
        <end position="184"/>
    </location>
</feature>
<dbReference type="AlphaFoldDB" id="Q1ZV47"/>
<proteinExistence type="predicted"/>
<gene>
    <name evidence="2" type="ORF">VAS14_12889</name>
</gene>
<evidence type="ECO:0000256" key="1">
    <source>
        <dbReference type="SAM" id="SignalP"/>
    </source>
</evidence>
<reference evidence="2 3" key="1">
    <citation type="journal article" date="2009" name="Proc. Natl. Acad. Sci. U.S.A.">
        <title>The genomic basis of trophic strategy in marine bacteria.</title>
        <authorList>
            <person name="Lauro F.M."/>
            <person name="McDougald D."/>
            <person name="Thomas T."/>
            <person name="Williams T.J."/>
            <person name="Egan S."/>
            <person name="Rice S."/>
            <person name="DeMaere M.Z."/>
            <person name="Ting L."/>
            <person name="Ertan H."/>
            <person name="Johnson J."/>
            <person name="Ferriera S."/>
            <person name="Lapidus A."/>
            <person name="Anderson I."/>
            <person name="Kyrpides N."/>
            <person name="Munk A.C."/>
            <person name="Detter C."/>
            <person name="Han C.S."/>
            <person name="Brown M.V."/>
            <person name="Robb F.T."/>
            <person name="Kjelleberg S."/>
            <person name="Cavicchioli R."/>
        </authorList>
    </citation>
    <scope>NUCLEOTIDE SEQUENCE [LARGE SCALE GENOMIC DNA]</scope>
    <source>
        <strain evidence="2 3">S14</strain>
    </source>
</reference>
<sequence length="184" mass="21080">MVRAMITPLLFLTVSAFSTPLLENSVYIQNNSACTLRIKEERYQDKIVLALSSNYHSDFDIKIYHFNDLSAPSRGKLTQEPIFNKTKADIKYLVDHNLFKRIDSNNVIYSTTIANDNVSPRLFIDTFRSHGNRSRIYIEGLEQPLSFVADHKQAQAFYNCTDSYTKKADVLAKKTTPLSVFNNN</sequence>
<dbReference type="eggNOG" id="ENOG5031N6Y">
    <property type="taxonomic scope" value="Bacteria"/>
</dbReference>
<feature type="signal peptide" evidence="1">
    <location>
        <begin position="1"/>
        <end position="18"/>
    </location>
</feature>
<organism evidence="2 3">
    <name type="scientific">Photobacterium angustum (strain S14 / CCUG 15956)</name>
    <name type="common">Vibrio sp. (strain S14 / CCUG 15956)</name>
    <dbReference type="NCBI Taxonomy" id="314292"/>
    <lineage>
        <taxon>Bacteria</taxon>
        <taxon>Pseudomonadati</taxon>
        <taxon>Pseudomonadota</taxon>
        <taxon>Gammaproteobacteria</taxon>
        <taxon>Vibrionales</taxon>
        <taxon>Vibrionaceae</taxon>
        <taxon>Photobacterium</taxon>
    </lineage>
</organism>
<evidence type="ECO:0000313" key="2">
    <source>
        <dbReference type="EMBL" id="EAS66213.1"/>
    </source>
</evidence>
<protein>
    <submittedName>
        <fullName evidence="2">Uncharacterized protein</fullName>
    </submittedName>
</protein>
<comment type="caution">
    <text evidence="2">The sequence shown here is derived from an EMBL/GenBank/DDBJ whole genome shotgun (WGS) entry which is preliminary data.</text>
</comment>
<evidence type="ECO:0000313" key="3">
    <source>
        <dbReference type="Proteomes" id="UP000001603"/>
    </source>
</evidence>
<name>Q1ZV47_PHOAS</name>
<dbReference type="HOGENOM" id="CLU_1516549_0_0_6"/>
<dbReference type="EMBL" id="AAOJ01000001">
    <property type="protein sequence ID" value="EAS66213.1"/>
    <property type="molecule type" value="Genomic_DNA"/>
</dbReference>
<keyword evidence="1" id="KW-0732">Signal</keyword>
<accession>Q1ZV47</accession>